<dbReference type="GO" id="GO:0009318">
    <property type="term" value="C:exodeoxyribonuclease VII complex"/>
    <property type="evidence" value="ECO:0007669"/>
    <property type="project" value="UniProtKB-UniRule"/>
</dbReference>
<evidence type="ECO:0000256" key="1">
    <source>
        <dbReference type="ARBA" id="ARBA00009998"/>
    </source>
</evidence>
<dbReference type="HAMAP" id="MF_00337">
    <property type="entry name" value="Exonuc_7_S"/>
    <property type="match status" value="1"/>
</dbReference>
<keyword evidence="3 6" id="KW-0540">Nuclease</keyword>
<evidence type="ECO:0000256" key="7">
    <source>
        <dbReference type="SAM" id="MobiDB-lite"/>
    </source>
</evidence>
<comment type="subunit">
    <text evidence="6">Heterooligomer composed of large and small subunits.</text>
</comment>
<keyword evidence="4 6" id="KW-0378">Hydrolase</keyword>
<comment type="caution">
    <text evidence="8">The sequence shown here is derived from an EMBL/GenBank/DDBJ whole genome shotgun (WGS) entry which is preliminary data.</text>
</comment>
<dbReference type="InterPro" id="IPR037004">
    <property type="entry name" value="Exonuc_VII_ssu_sf"/>
</dbReference>
<dbReference type="SUPFAM" id="SSF116842">
    <property type="entry name" value="XseB-like"/>
    <property type="match status" value="1"/>
</dbReference>
<proteinExistence type="inferred from homology"/>
<evidence type="ECO:0000256" key="4">
    <source>
        <dbReference type="ARBA" id="ARBA00022801"/>
    </source>
</evidence>
<dbReference type="Pfam" id="PF02609">
    <property type="entry name" value="Exonuc_VII_S"/>
    <property type="match status" value="1"/>
</dbReference>
<dbReference type="Gene3D" id="1.10.287.1040">
    <property type="entry name" value="Exonuclease VII, small subunit"/>
    <property type="match status" value="1"/>
</dbReference>
<dbReference type="EC" id="3.1.11.6" evidence="6"/>
<dbReference type="PANTHER" id="PTHR34137">
    <property type="entry name" value="EXODEOXYRIBONUCLEASE 7 SMALL SUBUNIT"/>
    <property type="match status" value="1"/>
</dbReference>
<dbReference type="GO" id="GO:0006308">
    <property type="term" value="P:DNA catabolic process"/>
    <property type="evidence" value="ECO:0007669"/>
    <property type="project" value="UniProtKB-UniRule"/>
</dbReference>
<dbReference type="GO" id="GO:0005829">
    <property type="term" value="C:cytosol"/>
    <property type="evidence" value="ECO:0007669"/>
    <property type="project" value="TreeGrafter"/>
</dbReference>
<dbReference type="PANTHER" id="PTHR34137:SF1">
    <property type="entry name" value="EXODEOXYRIBONUCLEASE 7 SMALL SUBUNIT"/>
    <property type="match status" value="1"/>
</dbReference>
<dbReference type="AlphaFoldDB" id="A0A9D2IHI0"/>
<evidence type="ECO:0000256" key="5">
    <source>
        <dbReference type="ARBA" id="ARBA00022839"/>
    </source>
</evidence>
<dbReference type="InterPro" id="IPR003761">
    <property type="entry name" value="Exonuc_VII_S"/>
</dbReference>
<dbReference type="EMBL" id="DXCH01000337">
    <property type="protein sequence ID" value="HIZ08786.1"/>
    <property type="molecule type" value="Genomic_DNA"/>
</dbReference>
<evidence type="ECO:0000313" key="9">
    <source>
        <dbReference type="Proteomes" id="UP000824024"/>
    </source>
</evidence>
<keyword evidence="5 6" id="KW-0269">Exonuclease</keyword>
<evidence type="ECO:0000256" key="3">
    <source>
        <dbReference type="ARBA" id="ARBA00022722"/>
    </source>
</evidence>
<feature type="region of interest" description="Disordered" evidence="7">
    <location>
        <begin position="1"/>
        <end position="21"/>
    </location>
</feature>
<comment type="function">
    <text evidence="6">Bidirectionally degrades single-stranded DNA into large acid-insoluble oligonucleotides, which are then degraded further into small acid-soluble oligonucleotides.</text>
</comment>
<comment type="catalytic activity">
    <reaction evidence="6">
        <text>Exonucleolytic cleavage in either 5'- to 3'- or 3'- to 5'-direction to yield nucleoside 5'-phosphates.</text>
        <dbReference type="EC" id="3.1.11.6"/>
    </reaction>
</comment>
<comment type="subcellular location">
    <subcellularLocation>
        <location evidence="6">Cytoplasm</location>
    </subcellularLocation>
</comment>
<reference evidence="8" key="2">
    <citation type="submission" date="2021-04" db="EMBL/GenBank/DDBJ databases">
        <authorList>
            <person name="Gilroy R."/>
        </authorList>
    </citation>
    <scope>NUCLEOTIDE SEQUENCE</scope>
    <source>
        <strain evidence="8">CHK192-9172</strain>
    </source>
</reference>
<evidence type="ECO:0000313" key="8">
    <source>
        <dbReference type="EMBL" id="HIZ08786.1"/>
    </source>
</evidence>
<name>A0A9D2IHI0_9FIRM</name>
<gene>
    <name evidence="6 8" type="primary">xseB</name>
    <name evidence="8" type="ORF">IAA08_12720</name>
</gene>
<keyword evidence="2 6" id="KW-0963">Cytoplasm</keyword>
<protein>
    <recommendedName>
        <fullName evidence="6">Exodeoxyribonuclease 7 small subunit</fullName>
        <ecNumber evidence="6">3.1.11.6</ecNumber>
    </recommendedName>
    <alternativeName>
        <fullName evidence="6">Exodeoxyribonuclease VII small subunit</fullName>
        <shortName evidence="6">Exonuclease VII small subunit</shortName>
    </alternativeName>
</protein>
<dbReference type="Proteomes" id="UP000824024">
    <property type="component" value="Unassembled WGS sequence"/>
</dbReference>
<comment type="similarity">
    <text evidence="1 6">Belongs to the XseB family.</text>
</comment>
<evidence type="ECO:0000256" key="2">
    <source>
        <dbReference type="ARBA" id="ARBA00022490"/>
    </source>
</evidence>
<sequence length="85" mass="9800">MEQYKEELPSQQDGDGQEKECSVEEVFQQLDEIIKKMEGDVIPLDEAFALYEAGLKKLKQCNEKLDLIEKKMLELNSSGEVTEFQ</sequence>
<evidence type="ECO:0000256" key="6">
    <source>
        <dbReference type="HAMAP-Rule" id="MF_00337"/>
    </source>
</evidence>
<dbReference type="NCBIfam" id="TIGR01280">
    <property type="entry name" value="xseB"/>
    <property type="match status" value="1"/>
</dbReference>
<organism evidence="8 9">
    <name type="scientific">Candidatus Eubacterium avistercoris</name>
    <dbReference type="NCBI Taxonomy" id="2838567"/>
    <lineage>
        <taxon>Bacteria</taxon>
        <taxon>Bacillati</taxon>
        <taxon>Bacillota</taxon>
        <taxon>Clostridia</taxon>
        <taxon>Eubacteriales</taxon>
        <taxon>Eubacteriaceae</taxon>
        <taxon>Eubacterium</taxon>
    </lineage>
</organism>
<dbReference type="GO" id="GO:0008855">
    <property type="term" value="F:exodeoxyribonuclease VII activity"/>
    <property type="evidence" value="ECO:0007669"/>
    <property type="project" value="UniProtKB-UniRule"/>
</dbReference>
<reference evidence="8" key="1">
    <citation type="journal article" date="2021" name="PeerJ">
        <title>Extensive microbial diversity within the chicken gut microbiome revealed by metagenomics and culture.</title>
        <authorList>
            <person name="Gilroy R."/>
            <person name="Ravi A."/>
            <person name="Getino M."/>
            <person name="Pursley I."/>
            <person name="Horton D.L."/>
            <person name="Alikhan N.F."/>
            <person name="Baker D."/>
            <person name="Gharbi K."/>
            <person name="Hall N."/>
            <person name="Watson M."/>
            <person name="Adriaenssens E.M."/>
            <person name="Foster-Nyarko E."/>
            <person name="Jarju S."/>
            <person name="Secka A."/>
            <person name="Antonio M."/>
            <person name="Oren A."/>
            <person name="Chaudhuri R.R."/>
            <person name="La Ragione R."/>
            <person name="Hildebrand F."/>
            <person name="Pallen M.J."/>
        </authorList>
    </citation>
    <scope>NUCLEOTIDE SEQUENCE</scope>
    <source>
        <strain evidence="8">CHK192-9172</strain>
    </source>
</reference>
<accession>A0A9D2IHI0</accession>